<dbReference type="AlphaFoldDB" id="A0A2P5CIP2"/>
<evidence type="ECO:0000259" key="1">
    <source>
        <dbReference type="Pfam" id="PF14291"/>
    </source>
</evidence>
<accession>A0A2P5CIP2</accession>
<organism evidence="2 3">
    <name type="scientific">Parasponia andersonii</name>
    <name type="common">Sponia andersonii</name>
    <dbReference type="NCBI Taxonomy" id="3476"/>
    <lineage>
        <taxon>Eukaryota</taxon>
        <taxon>Viridiplantae</taxon>
        <taxon>Streptophyta</taxon>
        <taxon>Embryophyta</taxon>
        <taxon>Tracheophyta</taxon>
        <taxon>Spermatophyta</taxon>
        <taxon>Magnoliopsida</taxon>
        <taxon>eudicotyledons</taxon>
        <taxon>Gunneridae</taxon>
        <taxon>Pentapetalae</taxon>
        <taxon>rosids</taxon>
        <taxon>fabids</taxon>
        <taxon>Rosales</taxon>
        <taxon>Cannabaceae</taxon>
        <taxon>Parasponia</taxon>
    </lineage>
</organism>
<dbReference type="PANTHER" id="PTHR45749:SF36">
    <property type="entry name" value="ZINC FINGER MYM-TYPE PROTEIN 1-LIKE"/>
    <property type="match status" value="1"/>
</dbReference>
<dbReference type="InterPro" id="IPR025398">
    <property type="entry name" value="DUF4371"/>
</dbReference>
<dbReference type="Proteomes" id="UP000237105">
    <property type="component" value="Unassembled WGS sequence"/>
</dbReference>
<protein>
    <recommendedName>
        <fullName evidence="1">DUF4371 domain-containing protein</fullName>
    </recommendedName>
</protein>
<keyword evidence="3" id="KW-1185">Reference proteome</keyword>
<name>A0A2P5CIP2_PARAD</name>
<reference evidence="3" key="1">
    <citation type="submission" date="2016-06" db="EMBL/GenBank/DDBJ databases">
        <title>Parallel loss of symbiosis genes in relatives of nitrogen-fixing non-legume Parasponia.</title>
        <authorList>
            <person name="Van Velzen R."/>
            <person name="Holmer R."/>
            <person name="Bu F."/>
            <person name="Rutten L."/>
            <person name="Van Zeijl A."/>
            <person name="Liu W."/>
            <person name="Santuari L."/>
            <person name="Cao Q."/>
            <person name="Sharma T."/>
            <person name="Shen D."/>
            <person name="Roswanjaya Y."/>
            <person name="Wardhani T."/>
            <person name="Kalhor M.S."/>
            <person name="Jansen J."/>
            <person name="Van den Hoogen J."/>
            <person name="Gungor B."/>
            <person name="Hartog M."/>
            <person name="Hontelez J."/>
            <person name="Verver J."/>
            <person name="Yang W.-C."/>
            <person name="Schijlen E."/>
            <person name="Repin R."/>
            <person name="Schilthuizen M."/>
            <person name="Schranz E."/>
            <person name="Heidstra R."/>
            <person name="Miyata K."/>
            <person name="Fedorova E."/>
            <person name="Kohlen W."/>
            <person name="Bisseling T."/>
            <person name="Smit S."/>
            <person name="Geurts R."/>
        </authorList>
    </citation>
    <scope>NUCLEOTIDE SEQUENCE [LARGE SCALE GENOMIC DNA]</scope>
    <source>
        <strain evidence="3">cv. WU1-14</strain>
    </source>
</reference>
<dbReference type="PANTHER" id="PTHR45749">
    <property type="match status" value="1"/>
</dbReference>
<sequence length="106" mass="12230">MMIRNATLKNVPNNLKLISPNIQKEIVHASVVETINIIINDISDVLFSILVDESRDVSIKEQMSDVLRYVNHNGHVIERFIDIVYVPLPQLFQSRLQLMNYSLDII</sequence>
<comment type="caution">
    <text evidence="2">The sequence shown here is derived from an EMBL/GenBank/DDBJ whole genome shotgun (WGS) entry which is preliminary data.</text>
</comment>
<dbReference type="STRING" id="3476.A0A2P5CIP2"/>
<proteinExistence type="predicted"/>
<dbReference type="Pfam" id="PF14291">
    <property type="entry name" value="DUF4371"/>
    <property type="match status" value="1"/>
</dbReference>
<dbReference type="EMBL" id="JXTB01000126">
    <property type="protein sequence ID" value="PON60855.1"/>
    <property type="molecule type" value="Genomic_DNA"/>
</dbReference>
<evidence type="ECO:0000313" key="3">
    <source>
        <dbReference type="Proteomes" id="UP000237105"/>
    </source>
</evidence>
<gene>
    <name evidence="2" type="ORF">PanWU01x14_149840</name>
</gene>
<feature type="domain" description="DUF4371" evidence="1">
    <location>
        <begin position="3"/>
        <end position="86"/>
    </location>
</feature>
<evidence type="ECO:0000313" key="2">
    <source>
        <dbReference type="EMBL" id="PON60855.1"/>
    </source>
</evidence>
<dbReference type="OrthoDB" id="1166143at2759"/>